<reference evidence="11 12" key="1">
    <citation type="submission" date="2014-06" db="EMBL/GenBank/DDBJ databases">
        <title>Evolutionary Origins and Diversification of the Mycorrhizal Mutualists.</title>
        <authorList>
            <consortium name="DOE Joint Genome Institute"/>
            <consortium name="Mycorrhizal Genomics Consortium"/>
            <person name="Kohler A."/>
            <person name="Kuo A."/>
            <person name="Nagy L.G."/>
            <person name="Floudas D."/>
            <person name="Copeland A."/>
            <person name="Barry K.W."/>
            <person name="Cichocki N."/>
            <person name="Veneault-Fourrey C."/>
            <person name="LaButti K."/>
            <person name="Lindquist E.A."/>
            <person name="Lipzen A."/>
            <person name="Lundell T."/>
            <person name="Morin E."/>
            <person name="Murat C."/>
            <person name="Riley R."/>
            <person name="Ohm R."/>
            <person name="Sun H."/>
            <person name="Tunlid A."/>
            <person name="Henrissat B."/>
            <person name="Grigoriev I.V."/>
            <person name="Hibbett D.S."/>
            <person name="Martin F."/>
        </authorList>
    </citation>
    <scope>NUCLEOTIDE SEQUENCE [LARGE SCALE GENOMIC DNA]</scope>
    <source>
        <strain evidence="11 12">SS14</strain>
    </source>
</reference>
<evidence type="ECO:0000313" key="11">
    <source>
        <dbReference type="EMBL" id="KIJ31977.1"/>
    </source>
</evidence>
<keyword evidence="4" id="KW-0808">Transferase</keyword>
<proteinExistence type="inferred from homology"/>
<comment type="subcellular location">
    <subcellularLocation>
        <location evidence="1">Membrane</location>
        <topology evidence="1">Multi-pass membrane protein</topology>
    </subcellularLocation>
</comment>
<evidence type="ECO:0000256" key="5">
    <source>
        <dbReference type="ARBA" id="ARBA00022692"/>
    </source>
</evidence>
<evidence type="ECO:0000256" key="8">
    <source>
        <dbReference type="SAM" id="MobiDB-lite"/>
    </source>
</evidence>
<dbReference type="OrthoDB" id="1077582at2759"/>
<evidence type="ECO:0000256" key="7">
    <source>
        <dbReference type="ARBA" id="ARBA00023136"/>
    </source>
</evidence>
<keyword evidence="12" id="KW-1185">Reference proteome</keyword>
<protein>
    <recommendedName>
        <fullName evidence="10">Wax synthase domain-containing protein</fullName>
    </recommendedName>
</protein>
<dbReference type="InterPro" id="IPR032805">
    <property type="entry name" value="Wax_synthase_dom"/>
</dbReference>
<evidence type="ECO:0000256" key="6">
    <source>
        <dbReference type="ARBA" id="ARBA00022989"/>
    </source>
</evidence>
<evidence type="ECO:0000256" key="9">
    <source>
        <dbReference type="SAM" id="Phobius"/>
    </source>
</evidence>
<comment type="pathway">
    <text evidence="2">Secondary metabolite biosynthesis.</text>
</comment>
<gene>
    <name evidence="11" type="ORF">M422DRAFT_185153</name>
</gene>
<feature type="transmembrane region" description="Helical" evidence="9">
    <location>
        <begin position="237"/>
        <end position="258"/>
    </location>
</feature>
<dbReference type="EMBL" id="KN837233">
    <property type="protein sequence ID" value="KIJ31977.1"/>
    <property type="molecule type" value="Genomic_DNA"/>
</dbReference>
<evidence type="ECO:0000259" key="10">
    <source>
        <dbReference type="Pfam" id="PF13813"/>
    </source>
</evidence>
<feature type="domain" description="Wax synthase" evidence="10">
    <location>
        <begin position="265"/>
        <end position="349"/>
    </location>
</feature>
<evidence type="ECO:0000313" key="12">
    <source>
        <dbReference type="Proteomes" id="UP000054279"/>
    </source>
</evidence>
<evidence type="ECO:0000256" key="3">
    <source>
        <dbReference type="ARBA" id="ARBA00007282"/>
    </source>
</evidence>
<dbReference type="GO" id="GO:0008374">
    <property type="term" value="F:O-acyltransferase activity"/>
    <property type="evidence" value="ECO:0007669"/>
    <property type="project" value="InterPro"/>
</dbReference>
<accession>A0A0C9US10</accession>
<evidence type="ECO:0000256" key="1">
    <source>
        <dbReference type="ARBA" id="ARBA00004141"/>
    </source>
</evidence>
<name>A0A0C9US10_SPHS4</name>
<sequence>MQSYILTAIRTVIPRPEDQKILTPYSFPRYVILPCVAQLFMAYLSQRPNTRVARILFFPISLLTFLNLACGARLDGPEYAVYNIIKTYTALVGMAKAIDFMAFYEENQKITTHPTSNGHVYENPKKPNQDSSGNPQSMFPLALRDACHAASSFRGMGYRYGEGIHIPKDKRPMQRGPFLLATFRQLLSTFFALDMMDSLYKLFPIFQNPAGTSIYVNHLPEPKRTIVTLTITFSTGYVIRELFLVVYLSCTIVGVLLFNNPPSTWPPFFDAPFHSDSLHYYWAKGWHQLLRRTFVVCGGRPGMWVCKKLRIPKGVGLVLGTFAVCAVCHELPFYTLGGGLDWRTPAFFFLAGCVVVGERAWRKVTGYMVRGPIGRVWVFFFAMTVGQLISDSFHKRGLGGSVIVPIIISPTRRLIFPFIRDCIEKWEPGWASWVRDFISDIK</sequence>
<dbReference type="GO" id="GO:0016020">
    <property type="term" value="C:membrane"/>
    <property type="evidence" value="ECO:0007669"/>
    <property type="project" value="UniProtKB-SubCell"/>
</dbReference>
<organism evidence="11 12">
    <name type="scientific">Sphaerobolus stellatus (strain SS14)</name>
    <dbReference type="NCBI Taxonomy" id="990650"/>
    <lineage>
        <taxon>Eukaryota</taxon>
        <taxon>Fungi</taxon>
        <taxon>Dikarya</taxon>
        <taxon>Basidiomycota</taxon>
        <taxon>Agaricomycotina</taxon>
        <taxon>Agaricomycetes</taxon>
        <taxon>Phallomycetidae</taxon>
        <taxon>Geastrales</taxon>
        <taxon>Sphaerobolaceae</taxon>
        <taxon>Sphaerobolus</taxon>
    </lineage>
</organism>
<dbReference type="PANTHER" id="PTHR31595:SF57">
    <property type="entry name" value="OS04G0481900 PROTEIN"/>
    <property type="match status" value="1"/>
</dbReference>
<dbReference type="Proteomes" id="UP000054279">
    <property type="component" value="Unassembled WGS sequence"/>
</dbReference>
<dbReference type="Pfam" id="PF13813">
    <property type="entry name" value="MBOAT_2"/>
    <property type="match status" value="1"/>
</dbReference>
<dbReference type="InterPro" id="IPR044851">
    <property type="entry name" value="Wax_synthase"/>
</dbReference>
<feature type="transmembrane region" description="Helical" evidence="9">
    <location>
        <begin position="373"/>
        <end position="390"/>
    </location>
</feature>
<dbReference type="HOGENOM" id="CLU_034105_1_0_1"/>
<dbReference type="GO" id="GO:0006629">
    <property type="term" value="P:lipid metabolic process"/>
    <property type="evidence" value="ECO:0007669"/>
    <property type="project" value="InterPro"/>
</dbReference>
<evidence type="ECO:0000256" key="2">
    <source>
        <dbReference type="ARBA" id="ARBA00005179"/>
    </source>
</evidence>
<dbReference type="AlphaFoldDB" id="A0A0C9US10"/>
<dbReference type="PANTHER" id="PTHR31595">
    <property type="entry name" value="LONG-CHAIN-ALCOHOL O-FATTY-ACYLTRANSFERASE 3-RELATED"/>
    <property type="match status" value="1"/>
</dbReference>
<keyword evidence="6 9" id="KW-1133">Transmembrane helix</keyword>
<keyword evidence="5 9" id="KW-0812">Transmembrane</keyword>
<keyword evidence="7 9" id="KW-0472">Membrane</keyword>
<evidence type="ECO:0000256" key="4">
    <source>
        <dbReference type="ARBA" id="ARBA00022679"/>
    </source>
</evidence>
<feature type="region of interest" description="Disordered" evidence="8">
    <location>
        <begin position="114"/>
        <end position="135"/>
    </location>
</feature>
<feature type="transmembrane region" description="Helical" evidence="9">
    <location>
        <begin position="342"/>
        <end position="361"/>
    </location>
</feature>
<comment type="similarity">
    <text evidence="3">Belongs to the wax synthase family.</text>
</comment>